<dbReference type="Gene3D" id="3.40.30.10">
    <property type="entry name" value="Glutaredoxin"/>
    <property type="match status" value="1"/>
</dbReference>
<dbReference type="PANTHER" id="PTHR12878:SF0">
    <property type="entry name" value="NADH DEHYDROGENASE [UBIQUINONE] 1 ALPHA SUBCOMPLEX SUBUNIT 2"/>
    <property type="match status" value="1"/>
</dbReference>
<proteinExistence type="predicted"/>
<dbReference type="InterPro" id="IPR016464">
    <property type="entry name" value="NADH_Ub_cplx-1_asu_su-2"/>
</dbReference>
<dbReference type="EMBL" id="HBIO01030720">
    <property type="protein sequence ID" value="CAE0478673.1"/>
    <property type="molecule type" value="Transcribed_RNA"/>
</dbReference>
<name>A0A7S3QJF2_9STRA</name>
<dbReference type="SUPFAM" id="SSF52833">
    <property type="entry name" value="Thioredoxin-like"/>
    <property type="match status" value="1"/>
</dbReference>
<accession>A0A7S3QJF2</accession>
<dbReference type="InterPro" id="IPR036249">
    <property type="entry name" value="Thioredoxin-like_sf"/>
</dbReference>
<organism evidence="1">
    <name type="scientific">Chaetoceros debilis</name>
    <dbReference type="NCBI Taxonomy" id="122233"/>
    <lineage>
        <taxon>Eukaryota</taxon>
        <taxon>Sar</taxon>
        <taxon>Stramenopiles</taxon>
        <taxon>Ochrophyta</taxon>
        <taxon>Bacillariophyta</taxon>
        <taxon>Coscinodiscophyceae</taxon>
        <taxon>Chaetocerotophycidae</taxon>
        <taxon>Chaetocerotales</taxon>
        <taxon>Chaetocerotaceae</taxon>
        <taxon>Chaetoceros</taxon>
    </lineage>
</organism>
<sequence>MSWKAGLSRNLPVIRFFACPTSPSSNGVLSWYKNNYQVLKAMNPKLPMLLRTAENAMPAVTTELDFTMDDLLKYMLQTNKFQNEDGSTALDRVEAAKAYLETDWVALRRERWAHAGFDPEHPLIGEEDPDWKFDPKKSQDLATYIELKESMDEQLSTLKGGQENEFTRAENSLLMCQRVDLWCAGEKEVEQAVKHLNMLGKRFNQVERQSPREYIEDFYPGASDF</sequence>
<protein>
    <recommendedName>
        <fullName evidence="2">Ribosomal protein/NADH dehydrogenase domain-containing protein</fullName>
    </recommendedName>
</protein>
<gene>
    <name evidence="1" type="ORF">CDEB00056_LOCUS23526</name>
</gene>
<dbReference type="PANTHER" id="PTHR12878">
    <property type="entry name" value="NADH-UBIQUINONE OXIDOREDUCTASE B8 SUBUNIT"/>
    <property type="match status" value="1"/>
</dbReference>
<evidence type="ECO:0000313" key="1">
    <source>
        <dbReference type="EMBL" id="CAE0478673.1"/>
    </source>
</evidence>
<dbReference type="AlphaFoldDB" id="A0A7S3QJF2"/>
<reference evidence="1" key="1">
    <citation type="submission" date="2021-01" db="EMBL/GenBank/DDBJ databases">
        <authorList>
            <person name="Corre E."/>
            <person name="Pelletier E."/>
            <person name="Niang G."/>
            <person name="Scheremetjew M."/>
            <person name="Finn R."/>
            <person name="Kale V."/>
            <person name="Holt S."/>
            <person name="Cochrane G."/>
            <person name="Meng A."/>
            <person name="Brown T."/>
            <person name="Cohen L."/>
        </authorList>
    </citation>
    <scope>NUCLEOTIDE SEQUENCE</scope>
    <source>
        <strain evidence="1">MM31A-1</strain>
    </source>
</reference>
<evidence type="ECO:0008006" key="2">
    <source>
        <dbReference type="Google" id="ProtNLM"/>
    </source>
</evidence>